<proteinExistence type="predicted"/>
<feature type="compositionally biased region" description="Polar residues" evidence="1">
    <location>
        <begin position="382"/>
        <end position="393"/>
    </location>
</feature>
<feature type="region of interest" description="Disordered" evidence="1">
    <location>
        <begin position="308"/>
        <end position="340"/>
    </location>
</feature>
<accession>A0AAV0VER8</accession>
<feature type="region of interest" description="Disordered" evidence="1">
    <location>
        <begin position="376"/>
        <end position="398"/>
    </location>
</feature>
<evidence type="ECO:0000313" key="3">
    <source>
        <dbReference type="Proteomes" id="UP001162029"/>
    </source>
</evidence>
<evidence type="ECO:0008006" key="4">
    <source>
        <dbReference type="Google" id="ProtNLM"/>
    </source>
</evidence>
<dbReference type="AlphaFoldDB" id="A0AAV0VER8"/>
<sequence>MSLGPSGSSFLRDRMVQHGTDAKLPSIKTEPHPMVAPANVSNFGPEQMQAFFNAAMEKFMEEQKAKERSIIRGVNTPRKSEGRDYPDVEMESVGSHYTGGSHHSRPSEYDPDDLQIDEPRRPAVATTEAVTGGGMTTQRIRASAISDLKEFSGKEHDEDRAINWMSKVKSAFLRDQAPDSEKCLVFGDLLTGPARNWHRQLSRSARNSWKVLSESFWVEYCGHGVSVGRQYYHARKRSDESPLEYLYRLNVAGMRAKIPVKDGSSEARREHVEHFIDTLDNRELADQLLLLRLEDADKLEETLRAYQRGRARQGKATMGSNKFRHKAAAPPTPVPSKPTRAVRAIRMETASSESESDLSGSEPDGDQRQIFVSAMSDRPKFSNDSPSRQTAADQTDRQDRNMLLKPCTHCGSTKHSDLGCWKRLTCQKCSRKGHPSDHCLFVCRACGEVHDAGKCPMEDFYNMIRKWYVPTKHAGMLPEKAEKMLN</sequence>
<dbReference type="Proteomes" id="UP001162029">
    <property type="component" value="Unassembled WGS sequence"/>
</dbReference>
<keyword evidence="3" id="KW-1185">Reference proteome</keyword>
<feature type="region of interest" description="Disordered" evidence="1">
    <location>
        <begin position="66"/>
        <end position="112"/>
    </location>
</feature>
<evidence type="ECO:0000256" key="1">
    <source>
        <dbReference type="SAM" id="MobiDB-lite"/>
    </source>
</evidence>
<organism evidence="2 3">
    <name type="scientific">Peronospora destructor</name>
    <dbReference type="NCBI Taxonomy" id="86335"/>
    <lineage>
        <taxon>Eukaryota</taxon>
        <taxon>Sar</taxon>
        <taxon>Stramenopiles</taxon>
        <taxon>Oomycota</taxon>
        <taxon>Peronosporomycetes</taxon>
        <taxon>Peronosporales</taxon>
        <taxon>Peronosporaceae</taxon>
        <taxon>Peronospora</taxon>
    </lineage>
</organism>
<name>A0AAV0VER8_9STRA</name>
<dbReference type="EMBL" id="CANTFM010002647">
    <property type="protein sequence ID" value="CAI5746913.1"/>
    <property type="molecule type" value="Genomic_DNA"/>
</dbReference>
<protein>
    <recommendedName>
        <fullName evidence="4">Retrotransposon gag domain-containing protein</fullName>
    </recommendedName>
</protein>
<comment type="caution">
    <text evidence="2">The sequence shown here is derived from an EMBL/GenBank/DDBJ whole genome shotgun (WGS) entry which is preliminary data.</text>
</comment>
<reference evidence="2" key="1">
    <citation type="submission" date="2022-12" db="EMBL/GenBank/DDBJ databases">
        <authorList>
            <person name="Webb A."/>
        </authorList>
    </citation>
    <scope>NUCLEOTIDE SEQUENCE</scope>
    <source>
        <strain evidence="2">Pd1</strain>
    </source>
</reference>
<gene>
    <name evidence="2" type="ORF">PDE001_LOCUS11855</name>
</gene>
<evidence type="ECO:0000313" key="2">
    <source>
        <dbReference type="EMBL" id="CAI5746913.1"/>
    </source>
</evidence>